<comment type="caution">
    <text evidence="2">The sequence shown here is derived from an EMBL/GenBank/DDBJ whole genome shotgun (WGS) entry which is preliminary data.</text>
</comment>
<keyword evidence="1" id="KW-0472">Membrane</keyword>
<evidence type="ECO:0000256" key="1">
    <source>
        <dbReference type="SAM" id="Phobius"/>
    </source>
</evidence>
<evidence type="ECO:0000313" key="3">
    <source>
        <dbReference type="Proteomes" id="UP000016569"/>
    </source>
</evidence>
<dbReference type="Proteomes" id="UP000016569">
    <property type="component" value="Unassembled WGS sequence"/>
</dbReference>
<sequence length="268" mass="29197">MTLLEILLLLARNLALIVVVMLALWLLALKLKDVSFIDGVWGLGMVLLAGATFLQTDGDPLRKGLLTGLCAVWGIRLGVHLLKRWRAHGPDRRYQALLKSRANKGQGFAPASLMFVFLPQAVLLWLTCLPVQLGQVAAAPAVGWIGWIGAALALFGIVFETVADAQLSAFKRDPDSKGKVLDTGLWRYTRHPNYFGDACVWWGLWLVAAETVPGLFAILGPIFLTFTLTKWSGAPTTEGGMHKSRPGYADYVARTSGFFPLPPKKTAG</sequence>
<feature type="transmembrane region" description="Helical" evidence="1">
    <location>
        <begin position="6"/>
        <end position="27"/>
    </location>
</feature>
<dbReference type="AlphaFoldDB" id="A0A8E0TRW8"/>
<feature type="transmembrane region" description="Helical" evidence="1">
    <location>
        <begin position="34"/>
        <end position="53"/>
    </location>
</feature>
<keyword evidence="3" id="KW-1185">Reference proteome</keyword>
<feature type="transmembrane region" description="Helical" evidence="1">
    <location>
        <begin position="144"/>
        <end position="163"/>
    </location>
</feature>
<feature type="transmembrane region" description="Helical" evidence="1">
    <location>
        <begin position="108"/>
        <end position="132"/>
    </location>
</feature>
<organism evidence="2 3">
    <name type="scientific">Brevundimonas abyssalis TAR-001</name>
    <dbReference type="NCBI Taxonomy" id="1391729"/>
    <lineage>
        <taxon>Bacteria</taxon>
        <taxon>Pseudomonadati</taxon>
        <taxon>Pseudomonadota</taxon>
        <taxon>Alphaproteobacteria</taxon>
        <taxon>Caulobacterales</taxon>
        <taxon>Caulobacteraceae</taxon>
        <taxon>Brevundimonas</taxon>
    </lineage>
</organism>
<dbReference type="Gene3D" id="1.20.120.1630">
    <property type="match status" value="1"/>
</dbReference>
<dbReference type="RefSeq" id="WP_021698207.1">
    <property type="nucleotide sequence ID" value="NZ_BATC01000053.1"/>
</dbReference>
<accession>A0A8E0TRW8</accession>
<proteinExistence type="predicted"/>
<keyword evidence="1" id="KW-1133">Transmembrane helix</keyword>
<dbReference type="PANTHER" id="PTHR32251:SF17">
    <property type="entry name" value="STEROID 5-ALPHA REDUCTASE C-TERMINAL DOMAIN-CONTAINING PROTEIN"/>
    <property type="match status" value="1"/>
</dbReference>
<reference evidence="3" key="1">
    <citation type="journal article" date="2013" name="Genome Announc.">
        <title>Draft Genome Sequence of the Dimorphic Prosthecate Bacterium Brevundimonas abyssalis TAR-001T.</title>
        <authorList>
            <person name="Tsubouchi T."/>
            <person name="Nishi S."/>
            <person name="Usui K."/>
            <person name="Shimane Y."/>
            <person name="Takaki Y."/>
            <person name="Maruyama T."/>
            <person name="Hatada Y."/>
        </authorList>
    </citation>
    <scope>NUCLEOTIDE SEQUENCE [LARGE SCALE GENOMIC DNA]</scope>
    <source>
        <strain evidence="3">TAR-001</strain>
    </source>
</reference>
<dbReference type="EMBL" id="BATC01000053">
    <property type="protein sequence ID" value="GAD60113.1"/>
    <property type="molecule type" value="Genomic_DNA"/>
</dbReference>
<dbReference type="PROSITE" id="PS50244">
    <property type="entry name" value="S5A_REDUCTASE"/>
    <property type="match status" value="1"/>
</dbReference>
<keyword evidence="1" id="KW-0812">Transmembrane</keyword>
<dbReference type="InterPro" id="IPR010721">
    <property type="entry name" value="UstE-like"/>
</dbReference>
<gene>
    <name evidence="2" type="ORF">MBEBAB_2363</name>
</gene>
<protein>
    <recommendedName>
        <fullName evidence="4">Steroid 5-alpha reductase C-terminal domain-containing protein</fullName>
    </recommendedName>
</protein>
<dbReference type="PANTHER" id="PTHR32251">
    <property type="entry name" value="3-OXO-5-ALPHA-STEROID 4-DEHYDROGENASE"/>
    <property type="match status" value="1"/>
</dbReference>
<dbReference type="Pfam" id="PF06966">
    <property type="entry name" value="DUF1295"/>
    <property type="match status" value="1"/>
</dbReference>
<evidence type="ECO:0000313" key="2">
    <source>
        <dbReference type="EMBL" id="GAD60113.1"/>
    </source>
</evidence>
<evidence type="ECO:0008006" key="4">
    <source>
        <dbReference type="Google" id="ProtNLM"/>
    </source>
</evidence>
<name>A0A8E0TRW8_9CAUL</name>
<dbReference type="OrthoDB" id="9779233at2"/>
<dbReference type="GO" id="GO:0016020">
    <property type="term" value="C:membrane"/>
    <property type="evidence" value="ECO:0007669"/>
    <property type="project" value="TreeGrafter"/>
</dbReference>